<dbReference type="InterPro" id="IPR038770">
    <property type="entry name" value="Na+/solute_symporter_sf"/>
</dbReference>
<dbReference type="PANTHER" id="PTHR10361:SF24">
    <property type="entry name" value="P3 PROTEIN"/>
    <property type="match status" value="1"/>
</dbReference>
<dbReference type="EMBL" id="AHBZ03000021">
    <property type="protein sequence ID" value="KAF7769900.1"/>
    <property type="molecule type" value="Genomic_DNA"/>
</dbReference>
<keyword evidence="1" id="KW-1133">Transmembrane helix</keyword>
<dbReference type="Gene3D" id="1.20.1530.20">
    <property type="match status" value="1"/>
</dbReference>
<keyword evidence="1" id="KW-0472">Membrane</keyword>
<accession>A0AAD4FRJ5</accession>
<feature type="transmembrane region" description="Helical" evidence="1">
    <location>
        <begin position="52"/>
        <end position="75"/>
    </location>
</feature>
<gene>
    <name evidence="2" type="ORF">PCIT_a2823</name>
</gene>
<sequence length="153" mass="16596">MVITVFPVIIGMVIRNKSPSLATRAQPYVSGFSIIILALVIISICSKLGYQIFEYIVLAGPAALMLNTSTMLLGFTAGHYLLKNTAQSRTITLEVGLQNGTLALLITTGMLNNTVMSIAPSIYSLLMFFTASLYTSLVLKNDLKSPYINNNRA</sequence>
<comment type="caution">
    <text evidence="2">The sequence shown here is derived from an EMBL/GenBank/DDBJ whole genome shotgun (WGS) entry which is preliminary data.</text>
</comment>
<dbReference type="AlphaFoldDB" id="A0AAD4FRJ5"/>
<dbReference type="InterPro" id="IPR004710">
    <property type="entry name" value="Bilac:Na_transpt"/>
</dbReference>
<feature type="transmembrane region" description="Helical" evidence="1">
    <location>
        <begin position="118"/>
        <end position="139"/>
    </location>
</feature>
<proteinExistence type="predicted"/>
<evidence type="ECO:0000256" key="1">
    <source>
        <dbReference type="SAM" id="Phobius"/>
    </source>
</evidence>
<name>A0AAD4FRJ5_9GAMM</name>
<reference evidence="2" key="1">
    <citation type="journal article" date="2012" name="J. Bacteriol.">
        <title>Genome sequences of type strains of seven species of the marine bacterium Pseudoalteromonas.</title>
        <authorList>
            <person name="Xie B.B."/>
            <person name="Shu Y.L."/>
            <person name="Qin Q.L."/>
            <person name="Rong J.C."/>
            <person name="Zhang X.Y."/>
            <person name="Chen X.L."/>
            <person name="Shi M."/>
            <person name="He H.L."/>
            <person name="Zhou B.C."/>
            <person name="Zhang Y.Z."/>
        </authorList>
    </citation>
    <scope>NUCLEOTIDE SEQUENCE</scope>
    <source>
        <strain evidence="2">DSM 8771</strain>
    </source>
</reference>
<evidence type="ECO:0000313" key="2">
    <source>
        <dbReference type="EMBL" id="KAF7769900.1"/>
    </source>
</evidence>
<dbReference type="Proteomes" id="UP000016487">
    <property type="component" value="Unassembled WGS sequence"/>
</dbReference>
<keyword evidence="1" id="KW-0812">Transmembrane</keyword>
<protein>
    <submittedName>
        <fullName evidence="2">Bile acid:Na+ symporter, BASS family</fullName>
    </submittedName>
</protein>
<dbReference type="PANTHER" id="PTHR10361">
    <property type="entry name" value="SODIUM-BILE ACID COTRANSPORTER"/>
    <property type="match status" value="1"/>
</dbReference>
<feature type="transmembrane region" description="Helical" evidence="1">
    <location>
        <begin position="25"/>
        <end position="45"/>
    </location>
</feature>
<evidence type="ECO:0000313" key="3">
    <source>
        <dbReference type="Proteomes" id="UP000016487"/>
    </source>
</evidence>
<organism evidence="2 3">
    <name type="scientific">Pseudoalteromonas citrea</name>
    <dbReference type="NCBI Taxonomy" id="43655"/>
    <lineage>
        <taxon>Bacteria</taxon>
        <taxon>Pseudomonadati</taxon>
        <taxon>Pseudomonadota</taxon>
        <taxon>Gammaproteobacteria</taxon>
        <taxon>Alteromonadales</taxon>
        <taxon>Pseudoalteromonadaceae</taxon>
        <taxon>Pseudoalteromonas</taxon>
    </lineage>
</organism>
<reference evidence="2" key="2">
    <citation type="submission" date="2015-03" db="EMBL/GenBank/DDBJ databases">
        <title>Genome sequence of Pseudoalteromonas citrea.</title>
        <authorList>
            <person name="Xie B.-B."/>
            <person name="Rong J.-C."/>
            <person name="Qin Q.-L."/>
            <person name="Zhang Y.-Z."/>
        </authorList>
    </citation>
    <scope>NUCLEOTIDE SEQUENCE</scope>
    <source>
        <strain evidence="2">DSM 8771</strain>
    </source>
</reference>